<protein>
    <submittedName>
        <fullName evidence="5">Transcriptional regulator, AraC family</fullName>
    </submittedName>
</protein>
<keyword evidence="1" id="KW-0805">Transcription regulation</keyword>
<dbReference type="SUPFAM" id="SSF46689">
    <property type="entry name" value="Homeodomain-like"/>
    <property type="match status" value="1"/>
</dbReference>
<evidence type="ECO:0000313" key="5">
    <source>
        <dbReference type="EMBL" id="EEW24277.1"/>
    </source>
</evidence>
<organism evidence="5 6">
    <name type="scientific">Rhodobacter ferrooxidans</name>
    <dbReference type="NCBI Taxonomy" id="371731"/>
    <lineage>
        <taxon>Bacteria</taxon>
        <taxon>Pseudomonadati</taxon>
        <taxon>Pseudomonadota</taxon>
        <taxon>Alphaproteobacteria</taxon>
        <taxon>Rhodobacterales</taxon>
        <taxon>Rhodobacter group</taxon>
        <taxon>Rhodobacter</taxon>
    </lineage>
</organism>
<evidence type="ECO:0000256" key="2">
    <source>
        <dbReference type="ARBA" id="ARBA00023125"/>
    </source>
</evidence>
<dbReference type="PROSITE" id="PS00041">
    <property type="entry name" value="HTH_ARAC_FAMILY_1"/>
    <property type="match status" value="1"/>
</dbReference>
<dbReference type="Proteomes" id="UP000010121">
    <property type="component" value="Unassembled WGS sequence"/>
</dbReference>
<dbReference type="PRINTS" id="PR00032">
    <property type="entry name" value="HTHARAC"/>
</dbReference>
<accession>C8S415</accession>
<evidence type="ECO:0000256" key="3">
    <source>
        <dbReference type="ARBA" id="ARBA00023163"/>
    </source>
</evidence>
<keyword evidence="3" id="KW-0804">Transcription</keyword>
<dbReference type="SMART" id="SM00342">
    <property type="entry name" value="HTH_ARAC"/>
    <property type="match status" value="1"/>
</dbReference>
<dbReference type="Gene3D" id="1.10.10.60">
    <property type="entry name" value="Homeodomain-like"/>
    <property type="match status" value="1"/>
</dbReference>
<feature type="domain" description="HTH araC/xylS-type" evidence="4">
    <location>
        <begin position="221"/>
        <end position="321"/>
    </location>
</feature>
<sequence>MSGIRSSIYDVSKSEGCSQPSQMFSVTSGFSMLEERGKLRVETADFGAVGARVSRVTSTGHLVDLTEHVHVTLLLPQSGQVKSQVAAKDFRVTAGSAVLFAPNSRRTRVERPQVGSFQALVLMVQQARVVELLDIAARDGKPRVSVPDALAISGTNPHIRRLSAFLACVADFHGSKNLEISPRAVGAAQVLLEEMLGDFLADLHDGLGGGSHNTSALAKVRQAEEIMREHCDEHLSMAALAQELGVGLRSLQLAFQQVRAAGPRVVLNRMRLDRARARLLDSAEDARVTTIALDCGFAHLSRFAQTYRETYGETPSETLAHQKRRAN</sequence>
<dbReference type="eggNOG" id="COG4977">
    <property type="taxonomic scope" value="Bacteria"/>
</dbReference>
<dbReference type="OrthoDB" id="7285481at2"/>
<dbReference type="AlphaFoldDB" id="C8S415"/>
<dbReference type="STRING" id="371731.Rsw2DRAFT_2793"/>
<reference evidence="5 6" key="1">
    <citation type="submission" date="2009-08" db="EMBL/GenBank/DDBJ databases">
        <title>The draft genome of Rhodobacter sp. SW2.</title>
        <authorList>
            <consortium name="US DOE Joint Genome Institute (JGI-PGF)"/>
            <person name="Lucas S."/>
            <person name="Copeland A."/>
            <person name="Lapidus A."/>
            <person name="Glavina del Rio T."/>
            <person name="Tice H."/>
            <person name="Bruce D."/>
            <person name="Goodwin L."/>
            <person name="Pitluck S."/>
            <person name="Larimer F."/>
            <person name="Land M.L."/>
            <person name="Hauser L."/>
            <person name="Emerson D."/>
        </authorList>
    </citation>
    <scope>NUCLEOTIDE SEQUENCE [LARGE SCALE GENOMIC DNA]</scope>
    <source>
        <strain evidence="5 6">SW2</strain>
    </source>
</reference>
<gene>
    <name evidence="5" type="ORF">Rsw2DRAFT_2793</name>
</gene>
<dbReference type="InterPro" id="IPR018062">
    <property type="entry name" value="HTH_AraC-typ_CS"/>
</dbReference>
<proteinExistence type="predicted"/>
<dbReference type="InterPro" id="IPR050204">
    <property type="entry name" value="AraC_XylS_family_regulators"/>
</dbReference>
<dbReference type="PANTHER" id="PTHR46796:SF12">
    <property type="entry name" value="HTH-TYPE DNA-BINDING TRANSCRIPTIONAL ACTIVATOR EUTR"/>
    <property type="match status" value="1"/>
</dbReference>
<dbReference type="RefSeq" id="WP_008032015.1">
    <property type="nucleotide sequence ID" value="NZ_ACYY01000022.1"/>
</dbReference>
<dbReference type="InterPro" id="IPR018060">
    <property type="entry name" value="HTH_AraC"/>
</dbReference>
<keyword evidence="6" id="KW-1185">Reference proteome</keyword>
<dbReference type="PANTHER" id="PTHR46796">
    <property type="entry name" value="HTH-TYPE TRANSCRIPTIONAL ACTIVATOR RHAS-RELATED"/>
    <property type="match status" value="1"/>
</dbReference>
<comment type="caution">
    <text evidence="5">The sequence shown here is derived from an EMBL/GenBank/DDBJ whole genome shotgun (WGS) entry which is preliminary data.</text>
</comment>
<evidence type="ECO:0000313" key="6">
    <source>
        <dbReference type="Proteomes" id="UP000010121"/>
    </source>
</evidence>
<evidence type="ECO:0000256" key="1">
    <source>
        <dbReference type="ARBA" id="ARBA00023015"/>
    </source>
</evidence>
<dbReference type="PROSITE" id="PS01124">
    <property type="entry name" value="HTH_ARAC_FAMILY_2"/>
    <property type="match status" value="1"/>
</dbReference>
<name>C8S415_9RHOB</name>
<dbReference type="InterPro" id="IPR009057">
    <property type="entry name" value="Homeodomain-like_sf"/>
</dbReference>
<evidence type="ECO:0000259" key="4">
    <source>
        <dbReference type="PROSITE" id="PS01124"/>
    </source>
</evidence>
<keyword evidence="2" id="KW-0238">DNA-binding</keyword>
<dbReference type="GO" id="GO:0003700">
    <property type="term" value="F:DNA-binding transcription factor activity"/>
    <property type="evidence" value="ECO:0007669"/>
    <property type="project" value="InterPro"/>
</dbReference>
<dbReference type="Pfam" id="PF12833">
    <property type="entry name" value="HTH_18"/>
    <property type="match status" value="1"/>
</dbReference>
<dbReference type="InterPro" id="IPR020449">
    <property type="entry name" value="Tscrpt_reg_AraC-type_HTH"/>
</dbReference>
<dbReference type="EMBL" id="ACYY01000022">
    <property type="protein sequence ID" value="EEW24277.1"/>
    <property type="molecule type" value="Genomic_DNA"/>
</dbReference>
<dbReference type="GO" id="GO:0043565">
    <property type="term" value="F:sequence-specific DNA binding"/>
    <property type="evidence" value="ECO:0007669"/>
    <property type="project" value="InterPro"/>
</dbReference>